<dbReference type="EMBL" id="JBANRG010000102">
    <property type="protein sequence ID" value="KAK7435779.1"/>
    <property type="molecule type" value="Genomic_DNA"/>
</dbReference>
<feature type="region of interest" description="Disordered" evidence="2">
    <location>
        <begin position="225"/>
        <end position="262"/>
    </location>
</feature>
<dbReference type="Proteomes" id="UP001498398">
    <property type="component" value="Unassembled WGS sequence"/>
</dbReference>
<gene>
    <name evidence="3" type="ORF">VKT23_019477</name>
</gene>
<feature type="compositionally biased region" description="Polar residues" evidence="2">
    <location>
        <begin position="135"/>
        <end position="144"/>
    </location>
</feature>
<evidence type="ECO:0000256" key="1">
    <source>
        <dbReference type="SAM" id="Coils"/>
    </source>
</evidence>
<feature type="compositionally biased region" description="Basic residues" evidence="2">
    <location>
        <begin position="243"/>
        <end position="252"/>
    </location>
</feature>
<organism evidence="3 4">
    <name type="scientific">Marasmiellus scandens</name>
    <dbReference type="NCBI Taxonomy" id="2682957"/>
    <lineage>
        <taxon>Eukaryota</taxon>
        <taxon>Fungi</taxon>
        <taxon>Dikarya</taxon>
        <taxon>Basidiomycota</taxon>
        <taxon>Agaricomycotina</taxon>
        <taxon>Agaricomycetes</taxon>
        <taxon>Agaricomycetidae</taxon>
        <taxon>Agaricales</taxon>
        <taxon>Marasmiineae</taxon>
        <taxon>Omphalotaceae</taxon>
        <taxon>Marasmiellus</taxon>
    </lineage>
</organism>
<feature type="compositionally biased region" description="Low complexity" evidence="2">
    <location>
        <begin position="113"/>
        <end position="134"/>
    </location>
</feature>
<sequence>MNAPPVTELVVRIKYSSEKSRWISSGTKKDIAIKLRKDLDSLKLPYPPADNIWTDESSHSPLQMIISNVVKNQESNFRLKEAKRLCCIESLSMSQETYRPREPTTLSSHKSLSRQSTVESQTSSTSSMHSQSSTRGTPRPSQTPELVDKIEHRMPPPVAPRALRVSTGEPLPPTSSLLQLSESNRPAVKIKFGAVHPQSPAKSYVPPEPFSDPPTSLLPVDAGRMSTDHESVSLKQPSISSPKIKRQKHHHPDHTGVSPNVNPNPALSNLNPNANSTQISSLSREFWDNRRSMTALASKALVLEAKMRDLGAGEFLIGKDRGRQKYLYANSQDIKDKLAQVERMLEEERQRREQVELLVKSIREECDNPVVVPALLAGFNINV</sequence>
<protein>
    <submittedName>
        <fullName evidence="3">Uncharacterized protein</fullName>
    </submittedName>
</protein>
<feature type="coiled-coil region" evidence="1">
    <location>
        <begin position="331"/>
        <end position="365"/>
    </location>
</feature>
<evidence type="ECO:0000313" key="4">
    <source>
        <dbReference type="Proteomes" id="UP001498398"/>
    </source>
</evidence>
<accession>A0ABR1IPA4</accession>
<keyword evidence="1" id="KW-0175">Coiled coil</keyword>
<keyword evidence="4" id="KW-1185">Reference proteome</keyword>
<proteinExistence type="predicted"/>
<evidence type="ECO:0000313" key="3">
    <source>
        <dbReference type="EMBL" id="KAK7435779.1"/>
    </source>
</evidence>
<reference evidence="3 4" key="1">
    <citation type="submission" date="2024-01" db="EMBL/GenBank/DDBJ databases">
        <title>A draft genome for the cacao thread blight pathogen Marasmiellus scandens.</title>
        <authorList>
            <person name="Baruah I.K."/>
            <person name="Leung J."/>
            <person name="Bukari Y."/>
            <person name="Amoako-Attah I."/>
            <person name="Meinhardt L.W."/>
            <person name="Bailey B.A."/>
            <person name="Cohen S.P."/>
        </authorList>
    </citation>
    <scope>NUCLEOTIDE SEQUENCE [LARGE SCALE GENOMIC DNA]</scope>
    <source>
        <strain evidence="3 4">GH-19</strain>
    </source>
</reference>
<feature type="region of interest" description="Disordered" evidence="2">
    <location>
        <begin position="197"/>
        <end position="216"/>
    </location>
</feature>
<evidence type="ECO:0000256" key="2">
    <source>
        <dbReference type="SAM" id="MobiDB-lite"/>
    </source>
</evidence>
<name>A0ABR1IPA4_9AGAR</name>
<comment type="caution">
    <text evidence="3">The sequence shown here is derived from an EMBL/GenBank/DDBJ whole genome shotgun (WGS) entry which is preliminary data.</text>
</comment>
<feature type="region of interest" description="Disordered" evidence="2">
    <location>
        <begin position="96"/>
        <end position="182"/>
    </location>
</feature>